<evidence type="ECO:0000313" key="2">
    <source>
        <dbReference type="Proteomes" id="UP000192478"/>
    </source>
</evidence>
<name>A0AAC9RPD8_9CLOT</name>
<accession>A0AAC9RPD8</accession>
<dbReference type="AlphaFoldDB" id="A0AAC9RPD8"/>
<dbReference type="EMBL" id="CP020559">
    <property type="protein sequence ID" value="ARE88553.1"/>
    <property type="molecule type" value="Genomic_DNA"/>
</dbReference>
<sequence length="29" mass="3363">MMKASRKKTFDTIIALKPVVWINDATDRI</sequence>
<evidence type="ECO:0000313" key="1">
    <source>
        <dbReference type="EMBL" id="ARE88553.1"/>
    </source>
</evidence>
<organism evidence="1 2">
    <name type="scientific">Clostridium formicaceticum</name>
    <dbReference type="NCBI Taxonomy" id="1497"/>
    <lineage>
        <taxon>Bacteria</taxon>
        <taxon>Bacillati</taxon>
        <taxon>Bacillota</taxon>
        <taxon>Clostridia</taxon>
        <taxon>Eubacteriales</taxon>
        <taxon>Clostridiaceae</taxon>
        <taxon>Clostridium</taxon>
    </lineage>
</organism>
<dbReference type="Proteomes" id="UP000192478">
    <property type="component" value="Chromosome"/>
</dbReference>
<gene>
    <name evidence="1" type="ORF">CLFO_29590</name>
</gene>
<protein>
    <submittedName>
        <fullName evidence="1">Uncharacterized protein</fullName>
    </submittedName>
</protein>
<reference evidence="1 2" key="1">
    <citation type="submission" date="2017-03" db="EMBL/GenBank/DDBJ databases">
        <title>Complete sequence of Clostridium formicaceticum DSM 92.</title>
        <authorList>
            <person name="Poehlein A."/>
            <person name="Karl M."/>
            <person name="Bengelsdorf F.R."/>
            <person name="Duerre P."/>
            <person name="Daniel R."/>
        </authorList>
    </citation>
    <scope>NUCLEOTIDE SEQUENCE [LARGE SCALE GENOMIC DNA]</scope>
    <source>
        <strain evidence="1 2">DSM 92</strain>
    </source>
</reference>
<proteinExistence type="predicted"/>